<evidence type="ECO:0000313" key="5">
    <source>
        <dbReference type="EMBL" id="QJQ33751.1"/>
    </source>
</evidence>
<dbReference type="PANTHER" id="PTHR46332:SF5">
    <property type="entry name" value="ASPARTATE BETA-HYDROXYLASE DOMAIN CONTAINING 2"/>
    <property type="match status" value="1"/>
</dbReference>
<dbReference type="InterPro" id="IPR027443">
    <property type="entry name" value="IPNS-like_sf"/>
</dbReference>
<gene>
    <name evidence="5" type="ORF">GV829_11950</name>
</gene>
<dbReference type="KEGG" id="slan:GV829_11950"/>
<keyword evidence="3" id="KW-0560">Oxidoreductase</keyword>
<name>A0A6M4B2S2_9SPHN</name>
<dbReference type="GO" id="GO:0016020">
    <property type="term" value="C:membrane"/>
    <property type="evidence" value="ECO:0007669"/>
    <property type="project" value="TreeGrafter"/>
</dbReference>
<comment type="similarity">
    <text evidence="1">Belongs to the aspartyl/asparaginyl beta-hydroxylase family.</text>
</comment>
<evidence type="ECO:0000256" key="2">
    <source>
        <dbReference type="ARBA" id="ARBA00022964"/>
    </source>
</evidence>
<protein>
    <submittedName>
        <fullName evidence="5">Aspartyl/asparaginyl beta-hydroxylase domain-containing protein</fullName>
    </submittedName>
</protein>
<dbReference type="Pfam" id="PF05118">
    <property type="entry name" value="Asp_Arg_Hydrox"/>
    <property type="match status" value="1"/>
</dbReference>
<keyword evidence="2" id="KW-0223">Dioxygenase</keyword>
<reference evidence="5 6" key="1">
    <citation type="submission" date="2020-01" db="EMBL/GenBank/DDBJ databases">
        <title>Sphingomonas sp. strain CSW-10.</title>
        <authorList>
            <person name="Chen W.-M."/>
        </authorList>
    </citation>
    <scope>NUCLEOTIDE SEQUENCE [LARGE SCALE GENOMIC DNA]</scope>
    <source>
        <strain evidence="5 6">CSW-10</strain>
    </source>
</reference>
<dbReference type="InterPro" id="IPR007803">
    <property type="entry name" value="Asp/Arg/Pro-Hydrxlase"/>
</dbReference>
<dbReference type="Gene3D" id="2.60.120.330">
    <property type="entry name" value="B-lactam Antibiotic, Isopenicillin N Synthase, Chain"/>
    <property type="match status" value="1"/>
</dbReference>
<evidence type="ECO:0000256" key="3">
    <source>
        <dbReference type="ARBA" id="ARBA00023002"/>
    </source>
</evidence>
<dbReference type="PANTHER" id="PTHR46332">
    <property type="entry name" value="ASPARTATE BETA-HYDROXYLASE DOMAIN-CONTAINING PROTEIN 2"/>
    <property type="match status" value="1"/>
</dbReference>
<evidence type="ECO:0000256" key="1">
    <source>
        <dbReference type="ARBA" id="ARBA00007730"/>
    </source>
</evidence>
<dbReference type="Proteomes" id="UP000503018">
    <property type="component" value="Chromosome"/>
</dbReference>
<evidence type="ECO:0000259" key="4">
    <source>
        <dbReference type="Pfam" id="PF05118"/>
    </source>
</evidence>
<dbReference type="InterPro" id="IPR051821">
    <property type="entry name" value="Asp/Asn_beta-hydroxylase"/>
</dbReference>
<dbReference type="GO" id="GO:0051213">
    <property type="term" value="F:dioxygenase activity"/>
    <property type="evidence" value="ECO:0007669"/>
    <property type="project" value="UniProtKB-KW"/>
</dbReference>
<dbReference type="EMBL" id="CP053015">
    <property type="protein sequence ID" value="QJQ33751.1"/>
    <property type="molecule type" value="Genomic_DNA"/>
</dbReference>
<accession>A0A6M4B2S2</accession>
<proteinExistence type="inferred from homology"/>
<dbReference type="SUPFAM" id="SSF51197">
    <property type="entry name" value="Clavaminate synthase-like"/>
    <property type="match status" value="1"/>
</dbReference>
<evidence type="ECO:0000313" key="6">
    <source>
        <dbReference type="Proteomes" id="UP000503018"/>
    </source>
</evidence>
<keyword evidence="6" id="KW-1185">Reference proteome</keyword>
<organism evidence="5 6">
    <name type="scientific">Sphingomonas lacunae</name>
    <dbReference type="NCBI Taxonomy" id="2698828"/>
    <lineage>
        <taxon>Bacteria</taxon>
        <taxon>Pseudomonadati</taxon>
        <taxon>Pseudomonadota</taxon>
        <taxon>Alphaproteobacteria</taxon>
        <taxon>Sphingomonadales</taxon>
        <taxon>Sphingomonadaceae</taxon>
        <taxon>Sphingomonas</taxon>
    </lineage>
</organism>
<feature type="domain" description="Aspartyl/asparaginy/proline hydroxylase" evidence="4">
    <location>
        <begin position="145"/>
        <end position="308"/>
    </location>
</feature>
<sequence length="337" mass="37697">MVADRPREQSALLRILERDRRDIPAMLAMGQLKAATGDVRSAASWYRAALNQASNSQVPQALHAGLAHAQSFCEQSQRRLAEEFAAALDGTGVGVGGSPALRHAIDLLYGRSEIFLQQPSMFYYPGLPQRCFYERQEFDWVAGLEAQAEALRDEFLALLERSDQPFAPYIRRGADRPASSSALLENENWGAAYLWQGGQPTELSRHCPQTMAALADAPLPHVEGRSPMALYSRLKPGTHITAHHGLLNTRLICHLPLIAPEGCALRCGHETRSWHFGKMLIFDDSVEHEAWNRGSSDRTILLFEIWRPEIPEDDRHQLATLFAAIDQIDPERGKEQE</sequence>
<dbReference type="AlphaFoldDB" id="A0A6M4B2S2"/>